<accession>A0ABU1B4B6</accession>
<organism evidence="1 2">
    <name type="scientific">Streptococcus ruminantium</name>
    <dbReference type="NCBI Taxonomy" id="1917441"/>
    <lineage>
        <taxon>Bacteria</taxon>
        <taxon>Bacillati</taxon>
        <taxon>Bacillota</taxon>
        <taxon>Bacilli</taxon>
        <taxon>Lactobacillales</taxon>
        <taxon>Streptococcaceae</taxon>
        <taxon>Streptococcus</taxon>
    </lineage>
</organism>
<keyword evidence="2" id="KW-1185">Reference proteome</keyword>
<dbReference type="RefSeq" id="WP_308937802.1">
    <property type="nucleotide sequence ID" value="NZ_JAVIBP010000006.1"/>
</dbReference>
<proteinExistence type="predicted"/>
<comment type="caution">
    <text evidence="1">The sequence shown here is derived from an EMBL/GenBank/DDBJ whole genome shotgun (WGS) entry which is preliminary data.</text>
</comment>
<evidence type="ECO:0000313" key="2">
    <source>
        <dbReference type="Proteomes" id="UP001228446"/>
    </source>
</evidence>
<evidence type="ECO:0000313" key="1">
    <source>
        <dbReference type="EMBL" id="MDQ8833488.1"/>
    </source>
</evidence>
<name>A0ABU1B4B6_9STRE</name>
<protein>
    <submittedName>
        <fullName evidence="1">Uncharacterized protein</fullName>
    </submittedName>
</protein>
<gene>
    <name evidence="1" type="ORF">RFF62_06815</name>
</gene>
<reference evidence="1 2" key="1">
    <citation type="submission" date="2023-08" db="EMBL/GenBank/DDBJ databases">
        <title>Streptococcus ruminantium-associated sheep mastitis outbreak detected in Italy is distinct from bovine isolates.</title>
        <authorList>
            <person name="Rosa M.N."/>
            <person name="Vezina B."/>
            <person name="Tola S."/>
        </authorList>
    </citation>
    <scope>NUCLEOTIDE SEQUENCE [LARGE SCALE GENOMIC DNA]</scope>
    <source>
        <strain evidence="1 2">OM6730</strain>
    </source>
</reference>
<dbReference type="Proteomes" id="UP001228446">
    <property type="component" value="Unassembled WGS sequence"/>
</dbReference>
<dbReference type="EMBL" id="JAVIBX010000025">
    <property type="protein sequence ID" value="MDQ8833488.1"/>
    <property type="molecule type" value="Genomic_DNA"/>
</dbReference>
<sequence>MHEEQFSLEIFADKDYESFVKDFMRLELEPLNQIQIDYLYNLYMDEDDMPLINPAFQKIAMEMDWTPIYFQRHLEHLLNYSLQERDAIVDNLQKYFKTPNMDLSIDNRLSSEVVNIVSPELQFFQLLHPVYQELLSKGELADRPATFADLVDAAIKSELLEDKERFLRSYLNKQELEKQAKGEAERSDLSPGLDF</sequence>